<protein>
    <submittedName>
        <fullName evidence="1">Uncharacterized protein</fullName>
    </submittedName>
</protein>
<gene>
    <name evidence="1" type="ORF">BIV18_04180</name>
</gene>
<proteinExistence type="predicted"/>
<dbReference type="InterPro" id="IPR011322">
    <property type="entry name" value="N-reg_PII-like_a/b"/>
</dbReference>
<dbReference type="RefSeq" id="WP_075659416.1">
    <property type="nucleotide sequence ID" value="NZ_JABDSR010000008.1"/>
</dbReference>
<accession>A0A848RM89</accession>
<dbReference type="SUPFAM" id="SSF54913">
    <property type="entry name" value="GlnB-like"/>
    <property type="match status" value="1"/>
</dbReference>
<dbReference type="Pfam" id="PF06153">
    <property type="entry name" value="CdAMP_rec"/>
    <property type="match status" value="1"/>
</dbReference>
<dbReference type="InterPro" id="IPR015867">
    <property type="entry name" value="N-reg_PII/ATP_PRibTrfase_C"/>
</dbReference>
<dbReference type="Proteomes" id="UP000187166">
    <property type="component" value="Unassembled WGS sequence"/>
</dbReference>
<dbReference type="EMBL" id="MJIH01000001">
    <property type="protein sequence ID" value="OLR64774.1"/>
    <property type="molecule type" value="Genomic_DNA"/>
</dbReference>
<dbReference type="Gene3D" id="3.30.70.120">
    <property type="match status" value="1"/>
</dbReference>
<dbReference type="STRING" id="1465756.BIV18_04180"/>
<dbReference type="InterPro" id="IPR010375">
    <property type="entry name" value="CdAMP_rec"/>
</dbReference>
<dbReference type="PANTHER" id="PTHR38456:SF1">
    <property type="entry name" value="CYCLIC DI-AMP RECEPTOR A"/>
    <property type="match status" value="1"/>
</dbReference>
<sequence>MKLVIAIIQDEDSENLIKTLNENNFKVTKISSTGGFLKSGNVTILSGIDDEDKDKFMKILEENSKTREVKRTIQPINIPGQAMIPVPISVKVGGATIFVVEVFDFKKF</sequence>
<dbReference type="PANTHER" id="PTHR38456">
    <property type="entry name" value="CYCLIC DI-AMP RECEPTOR A"/>
    <property type="match status" value="1"/>
</dbReference>
<comment type="caution">
    <text evidence="1">The sequence shown here is derived from an EMBL/GenBank/DDBJ whole genome shotgun (WGS) entry which is preliminary data.</text>
</comment>
<reference evidence="1 2" key="1">
    <citation type="journal article" date="2016" name="Appl. Environ. Microbiol.">
        <title>Function and Phylogeny of Bacterial Butyryl Coenzyme A:Acetate Transferases and Their Diversity in the Proximal Colon of Swine.</title>
        <authorList>
            <person name="Trachsel J."/>
            <person name="Bayles D.O."/>
            <person name="Looft T."/>
            <person name="Levine U.Y."/>
            <person name="Allen H.K."/>
        </authorList>
    </citation>
    <scope>NUCLEOTIDE SEQUENCE [LARGE SCALE GENOMIC DNA]</scope>
    <source>
        <strain evidence="1 2">35-6-1</strain>
    </source>
</reference>
<dbReference type="AlphaFoldDB" id="A0A1U7LZF7"/>
<name>A0A1U7LZF7_9FIRM</name>
<accession>A0A1U7LZF7</accession>
<evidence type="ECO:0000313" key="2">
    <source>
        <dbReference type="Proteomes" id="UP000187166"/>
    </source>
</evidence>
<evidence type="ECO:0000313" key="1">
    <source>
        <dbReference type="EMBL" id="OLR64774.1"/>
    </source>
</evidence>
<keyword evidence="2" id="KW-1185">Reference proteome</keyword>
<organism evidence="1 2">
    <name type="scientific">Peptoniphilus porci</name>
    <dbReference type="NCBI Taxonomy" id="2652280"/>
    <lineage>
        <taxon>Bacteria</taxon>
        <taxon>Bacillati</taxon>
        <taxon>Bacillota</taxon>
        <taxon>Tissierellia</taxon>
        <taxon>Tissierellales</taxon>
        <taxon>Peptoniphilaceae</taxon>
        <taxon>Peptoniphilus</taxon>
    </lineage>
</organism>